<dbReference type="EMBL" id="VUMT01000013">
    <property type="protein sequence ID" value="MSS64107.1"/>
    <property type="molecule type" value="Genomic_DNA"/>
</dbReference>
<keyword evidence="1" id="KW-0472">Membrane</keyword>
<gene>
    <name evidence="2" type="ORF">FYJ58_09505</name>
</gene>
<reference evidence="2 3" key="1">
    <citation type="submission" date="2019-08" db="EMBL/GenBank/DDBJ databases">
        <title>In-depth cultivation of the pig gut microbiome towards novel bacterial diversity and tailored functional studies.</title>
        <authorList>
            <person name="Wylensek D."/>
            <person name="Hitch T.C.A."/>
            <person name="Clavel T."/>
        </authorList>
    </citation>
    <scope>NUCLEOTIDE SEQUENCE [LARGE SCALE GENOMIC DNA]</scope>
    <source>
        <strain evidence="2 3">WCA-693-APC-MOT-I</strain>
    </source>
</reference>
<protein>
    <submittedName>
        <fullName evidence="2">TFIIB-type zinc ribbon-containing protein</fullName>
    </submittedName>
</protein>
<name>A0A6L5XZV1_9FIRM</name>
<keyword evidence="1" id="KW-1133">Transmembrane helix</keyword>
<dbReference type="Gene3D" id="2.20.28.30">
    <property type="entry name" value="RNA polymerase ii, chain L"/>
    <property type="match status" value="2"/>
</dbReference>
<comment type="caution">
    <text evidence="2">The sequence shown here is derived from an EMBL/GenBank/DDBJ whole genome shotgun (WGS) entry which is preliminary data.</text>
</comment>
<evidence type="ECO:0000256" key="1">
    <source>
        <dbReference type="SAM" id="Phobius"/>
    </source>
</evidence>
<sequence>MVIQYKCPSCGADMTFDAKSGTLLCESCGNTLPVENYPVPDFEEFTEETTTSTFESESAKQYYCNNCGAVLITDGDTSATTCSFCGAPMILADRLTGELAPAKIIPFEITKEQAQEAFQKWCKKGRLTPKGFMNAERIKNITGIYVPFWLYDLNGQGEVKANCTKVYRREDSNYIYTDTHHYEVYRKVDLNYLKIPADASAKMNDEMMDKLEPFHYDNLKEFKVPYLAGYIAEKYNYTDKDLLPRVKQRVEEYVNDYIKSLINGYDTITYRHNWIDVKQRNAYYTLIPVWMICYDYKDSEHTFAMNGQTGKVVGKPPISKKKVCGWFFGVSSIVFLILELLLIIGGAL</sequence>
<keyword evidence="3" id="KW-1185">Reference proteome</keyword>
<evidence type="ECO:0000313" key="2">
    <source>
        <dbReference type="EMBL" id="MSS64107.1"/>
    </source>
</evidence>
<evidence type="ECO:0000313" key="3">
    <source>
        <dbReference type="Proteomes" id="UP000482209"/>
    </source>
</evidence>
<keyword evidence="1" id="KW-0812">Transmembrane</keyword>
<organism evidence="2 3">
    <name type="scientific">Velocimicrobium porci</name>
    <dbReference type="NCBI Taxonomy" id="2606634"/>
    <lineage>
        <taxon>Bacteria</taxon>
        <taxon>Bacillati</taxon>
        <taxon>Bacillota</taxon>
        <taxon>Clostridia</taxon>
        <taxon>Lachnospirales</taxon>
        <taxon>Lachnospiraceae</taxon>
        <taxon>Velocimicrobium</taxon>
    </lineage>
</organism>
<accession>A0A6L5XZV1</accession>
<proteinExistence type="predicted"/>
<dbReference type="PANTHER" id="PTHR37826">
    <property type="entry name" value="FLOTILLIN BAND_7_5 DOMAIN PROTEIN"/>
    <property type="match status" value="1"/>
</dbReference>
<dbReference type="PANTHER" id="PTHR37826:SF3">
    <property type="entry name" value="J DOMAIN-CONTAINING PROTEIN"/>
    <property type="match status" value="1"/>
</dbReference>
<dbReference type="Proteomes" id="UP000482209">
    <property type="component" value="Unassembled WGS sequence"/>
</dbReference>
<dbReference type="AlphaFoldDB" id="A0A6L5XZV1"/>
<feature type="transmembrane region" description="Helical" evidence="1">
    <location>
        <begin position="325"/>
        <end position="347"/>
    </location>
</feature>